<gene>
    <name evidence="2" type="ORF">Pla108_16720</name>
</gene>
<name>A0A5C6AM32_9BACT</name>
<reference evidence="2 3" key="1">
    <citation type="submission" date="2019-02" db="EMBL/GenBank/DDBJ databases">
        <title>Deep-cultivation of Planctomycetes and their phenomic and genomic characterization uncovers novel biology.</title>
        <authorList>
            <person name="Wiegand S."/>
            <person name="Jogler M."/>
            <person name="Boedeker C."/>
            <person name="Pinto D."/>
            <person name="Vollmers J."/>
            <person name="Rivas-Marin E."/>
            <person name="Kohn T."/>
            <person name="Peeters S.H."/>
            <person name="Heuer A."/>
            <person name="Rast P."/>
            <person name="Oberbeckmann S."/>
            <person name="Bunk B."/>
            <person name="Jeske O."/>
            <person name="Meyerdierks A."/>
            <person name="Storesund J.E."/>
            <person name="Kallscheuer N."/>
            <person name="Luecker S."/>
            <person name="Lage O.M."/>
            <person name="Pohl T."/>
            <person name="Merkel B.J."/>
            <person name="Hornburger P."/>
            <person name="Mueller R.-W."/>
            <person name="Bruemmer F."/>
            <person name="Labrenz M."/>
            <person name="Spormann A.M."/>
            <person name="Op Den Camp H."/>
            <person name="Overmann J."/>
            <person name="Amann R."/>
            <person name="Jetten M.S.M."/>
            <person name="Mascher T."/>
            <person name="Medema M.H."/>
            <person name="Devos D.P."/>
            <person name="Kaster A.-K."/>
            <person name="Ovreas L."/>
            <person name="Rohde M."/>
            <person name="Galperin M.Y."/>
            <person name="Jogler C."/>
        </authorList>
    </citation>
    <scope>NUCLEOTIDE SEQUENCE [LARGE SCALE GENOMIC DNA]</scope>
    <source>
        <strain evidence="2 3">Pla108</strain>
    </source>
</reference>
<comment type="caution">
    <text evidence="2">The sequence shown here is derived from an EMBL/GenBank/DDBJ whole genome shotgun (WGS) entry which is preliminary data.</text>
</comment>
<dbReference type="InterPro" id="IPR027383">
    <property type="entry name" value="Znf_put"/>
</dbReference>
<accession>A0A5C6AM32</accession>
<dbReference type="RefSeq" id="WP_146444364.1">
    <property type="nucleotide sequence ID" value="NZ_SJPR01000001.1"/>
</dbReference>
<evidence type="ECO:0000313" key="3">
    <source>
        <dbReference type="Proteomes" id="UP000317421"/>
    </source>
</evidence>
<dbReference type="Proteomes" id="UP000317421">
    <property type="component" value="Unassembled WGS sequence"/>
</dbReference>
<dbReference type="EMBL" id="SJPR01000001">
    <property type="protein sequence ID" value="TWU00720.1"/>
    <property type="molecule type" value="Genomic_DNA"/>
</dbReference>
<dbReference type="OrthoDB" id="284348at2"/>
<sequence length="325" mass="34952">MNQNPNNTTLPDELGERISAYLDGELSPQEAADIEQRLANDPAARRFADELAGLSQLCHTAPAPVFTRDLASSVVAEALRRRAGGRQAGGRQATGEGEPVELADRLEPEGYFGLPVGKGARQWGWAVVAAAAVVMISFYGRPEPAKGPAQVAQVAQQQRAVINSQQLASYLNAMQQSSPGMQLVNYRPTPEAYQQLRQRLAFQPTKSAQLPGALMAVSEPAESTDAQDQLVYLEGEQSELDRLLGELGDEEGSLVKVAPDRTSTATPTTTPAPTPSVRAVPLRVTLTPEQIAQLLQQQKQQHAATPGAAPRRFVVLRIQLKVAPQ</sequence>
<dbReference type="Pfam" id="PF13490">
    <property type="entry name" value="zf-HC2"/>
    <property type="match status" value="1"/>
</dbReference>
<protein>
    <recommendedName>
        <fullName evidence="1">Putative zinc-finger domain-containing protein</fullName>
    </recommendedName>
</protein>
<evidence type="ECO:0000313" key="2">
    <source>
        <dbReference type="EMBL" id="TWU00720.1"/>
    </source>
</evidence>
<dbReference type="AlphaFoldDB" id="A0A5C6AM32"/>
<keyword evidence="3" id="KW-1185">Reference proteome</keyword>
<dbReference type="InterPro" id="IPR041916">
    <property type="entry name" value="Anti_sigma_zinc_sf"/>
</dbReference>
<feature type="domain" description="Putative zinc-finger" evidence="1">
    <location>
        <begin position="16"/>
        <end position="35"/>
    </location>
</feature>
<evidence type="ECO:0000259" key="1">
    <source>
        <dbReference type="Pfam" id="PF13490"/>
    </source>
</evidence>
<dbReference type="Gene3D" id="1.10.10.1320">
    <property type="entry name" value="Anti-sigma factor, zinc-finger domain"/>
    <property type="match status" value="1"/>
</dbReference>
<proteinExistence type="predicted"/>
<organism evidence="2 3">
    <name type="scientific">Botrimarina colliarenosi</name>
    <dbReference type="NCBI Taxonomy" id="2528001"/>
    <lineage>
        <taxon>Bacteria</taxon>
        <taxon>Pseudomonadati</taxon>
        <taxon>Planctomycetota</taxon>
        <taxon>Planctomycetia</taxon>
        <taxon>Pirellulales</taxon>
        <taxon>Lacipirellulaceae</taxon>
        <taxon>Botrimarina</taxon>
    </lineage>
</organism>